<keyword evidence="3" id="KW-1185">Reference proteome</keyword>
<feature type="transmembrane region" description="Helical" evidence="1">
    <location>
        <begin position="145"/>
        <end position="167"/>
    </location>
</feature>
<evidence type="ECO:0000256" key="1">
    <source>
        <dbReference type="SAM" id="Phobius"/>
    </source>
</evidence>
<dbReference type="STRING" id="377629.TERTU_3468"/>
<feature type="transmembrane region" description="Helical" evidence="1">
    <location>
        <begin position="15"/>
        <end position="36"/>
    </location>
</feature>
<dbReference type="KEGG" id="ttu:TERTU_3468"/>
<gene>
    <name evidence="2" type="ordered locus">TERTU_3468</name>
</gene>
<evidence type="ECO:0000313" key="2">
    <source>
        <dbReference type="EMBL" id="ACR14410.1"/>
    </source>
</evidence>
<feature type="transmembrane region" description="Helical" evidence="1">
    <location>
        <begin position="114"/>
        <end position="133"/>
    </location>
</feature>
<dbReference type="eggNOG" id="ENOG5032DH5">
    <property type="taxonomic scope" value="Bacteria"/>
</dbReference>
<organism evidence="2 3">
    <name type="scientific">Teredinibacter turnerae (strain ATCC 39867 / T7901)</name>
    <dbReference type="NCBI Taxonomy" id="377629"/>
    <lineage>
        <taxon>Bacteria</taxon>
        <taxon>Pseudomonadati</taxon>
        <taxon>Pseudomonadota</taxon>
        <taxon>Gammaproteobacteria</taxon>
        <taxon>Cellvibrionales</taxon>
        <taxon>Cellvibrionaceae</taxon>
        <taxon>Teredinibacter</taxon>
    </lineage>
</organism>
<name>C5BR94_TERTT</name>
<keyword evidence="1" id="KW-0472">Membrane</keyword>
<proteinExistence type="predicted"/>
<keyword evidence="1" id="KW-0812">Transmembrane</keyword>
<reference evidence="2 3" key="1">
    <citation type="journal article" date="2009" name="PLoS ONE">
        <title>The complete genome of Teredinibacter turnerae T7901: an intracellular endosymbiont of marine wood-boring bivalves (shipworms).</title>
        <authorList>
            <person name="Yang J.C."/>
            <person name="Madupu R."/>
            <person name="Durkin A.S."/>
            <person name="Ekborg N.A."/>
            <person name="Pedamallu C.S."/>
            <person name="Hostetler J.B."/>
            <person name="Radune D."/>
            <person name="Toms B.S."/>
            <person name="Henrissat B."/>
            <person name="Coutinho P.M."/>
            <person name="Schwarz S."/>
            <person name="Field L."/>
            <person name="Trindade-Silva A.E."/>
            <person name="Soares C.A.G."/>
            <person name="Elshahawi S."/>
            <person name="Hanora A."/>
            <person name="Schmidt E.W."/>
            <person name="Haygood M.G."/>
            <person name="Posfai J."/>
            <person name="Benner J."/>
            <person name="Madinger C."/>
            <person name="Nove J."/>
            <person name="Anton B."/>
            <person name="Chaudhary K."/>
            <person name="Foster J."/>
            <person name="Holman A."/>
            <person name="Kumar S."/>
            <person name="Lessard P.A."/>
            <person name="Luyten Y.A."/>
            <person name="Slatko B."/>
            <person name="Wood N."/>
            <person name="Wu B."/>
            <person name="Teplitski M."/>
            <person name="Mougous J.D."/>
            <person name="Ward N."/>
            <person name="Eisen J.A."/>
            <person name="Badger J.H."/>
            <person name="Distel D.L."/>
        </authorList>
    </citation>
    <scope>NUCLEOTIDE SEQUENCE [LARGE SCALE GENOMIC DNA]</scope>
    <source>
        <strain evidence="3">ATCC 39867 / T7901</strain>
    </source>
</reference>
<dbReference type="RefSeq" id="WP_015820525.1">
    <property type="nucleotide sequence ID" value="NC_012997.1"/>
</dbReference>
<dbReference type="Proteomes" id="UP000009080">
    <property type="component" value="Chromosome"/>
</dbReference>
<protein>
    <recommendedName>
        <fullName evidence="4">DUF2878 domain-containing protein</fullName>
    </recommendedName>
</protein>
<dbReference type="OrthoDB" id="21939at2"/>
<evidence type="ECO:0008006" key="4">
    <source>
        <dbReference type="Google" id="ProtNLM"/>
    </source>
</evidence>
<dbReference type="EMBL" id="CP001614">
    <property type="protein sequence ID" value="ACR14410.1"/>
    <property type="molecule type" value="Genomic_DNA"/>
</dbReference>
<accession>C5BR94</accession>
<sequence>MVKRILINSILFQGVWWVAVQGDNTLAVAALAVYFLLQISFLPRNTKFWGFCFCGGVAGWLLDSVLAHSNIIHYQTAISVFGVQDLLAPVWLLCIWLAFMPLLLFGLRWLMPHLWLAALLGFTLAPLSYIGGAKFANASLNLPLSIYYLVEGLVWALVLPAYLIVAAKVERAMKSSRLVVGEETNA</sequence>
<evidence type="ECO:0000313" key="3">
    <source>
        <dbReference type="Proteomes" id="UP000009080"/>
    </source>
</evidence>
<dbReference type="InterPro" id="IPR021306">
    <property type="entry name" value="DUF2878"/>
</dbReference>
<dbReference type="AlphaFoldDB" id="C5BR94"/>
<feature type="transmembrane region" description="Helical" evidence="1">
    <location>
        <begin position="48"/>
        <end position="66"/>
    </location>
</feature>
<dbReference type="Pfam" id="PF11086">
    <property type="entry name" value="DUF2878"/>
    <property type="match status" value="1"/>
</dbReference>
<feature type="transmembrane region" description="Helical" evidence="1">
    <location>
        <begin position="86"/>
        <end position="107"/>
    </location>
</feature>
<dbReference type="HOGENOM" id="CLU_110723_2_0_6"/>
<keyword evidence="1" id="KW-1133">Transmembrane helix</keyword>